<evidence type="ECO:0000313" key="2">
    <source>
        <dbReference type="Proteomes" id="UP000184245"/>
    </source>
</evidence>
<dbReference type="SFLD" id="SFLDS00003">
    <property type="entry name" value="Haloacid_Dehalogenase"/>
    <property type="match status" value="1"/>
</dbReference>
<dbReference type="PANTHER" id="PTHR10000">
    <property type="entry name" value="PHOSPHOSERINE PHOSPHATASE"/>
    <property type="match status" value="1"/>
</dbReference>
<dbReference type="Gene3D" id="3.40.50.1000">
    <property type="entry name" value="HAD superfamily/HAD-like"/>
    <property type="match status" value="1"/>
</dbReference>
<evidence type="ECO:0008006" key="3">
    <source>
        <dbReference type="Google" id="ProtNLM"/>
    </source>
</evidence>
<dbReference type="RefSeq" id="WP_072851311.1">
    <property type="nucleotide sequence ID" value="NZ_FQVI01000009.1"/>
</dbReference>
<dbReference type="InterPro" id="IPR023214">
    <property type="entry name" value="HAD_sf"/>
</dbReference>
<proteinExistence type="predicted"/>
<dbReference type="InterPro" id="IPR006379">
    <property type="entry name" value="HAD-SF_hydro_IIB"/>
</dbReference>
<keyword evidence="2" id="KW-1185">Reference proteome</keyword>
<dbReference type="NCBIfam" id="TIGR01484">
    <property type="entry name" value="HAD-SF-IIB"/>
    <property type="match status" value="1"/>
</dbReference>
<dbReference type="AlphaFoldDB" id="A0A1M4XNY6"/>
<dbReference type="NCBIfam" id="TIGR00099">
    <property type="entry name" value="Cof-subfamily"/>
    <property type="match status" value="1"/>
</dbReference>
<organism evidence="1 2">
    <name type="scientific">Lactonifactor longoviformis DSM 17459</name>
    <dbReference type="NCBI Taxonomy" id="1122155"/>
    <lineage>
        <taxon>Bacteria</taxon>
        <taxon>Bacillati</taxon>
        <taxon>Bacillota</taxon>
        <taxon>Clostridia</taxon>
        <taxon>Eubacteriales</taxon>
        <taxon>Clostridiaceae</taxon>
        <taxon>Lactonifactor</taxon>
    </lineage>
</organism>
<dbReference type="SFLD" id="SFLDG01140">
    <property type="entry name" value="C2.B:_Phosphomannomutase_and_P"/>
    <property type="match status" value="1"/>
</dbReference>
<dbReference type="PANTHER" id="PTHR10000:SF8">
    <property type="entry name" value="HAD SUPERFAMILY HYDROLASE-LIKE, TYPE 3"/>
    <property type="match status" value="1"/>
</dbReference>
<dbReference type="InterPro" id="IPR000150">
    <property type="entry name" value="Cof"/>
</dbReference>
<dbReference type="OrthoDB" id="9781413at2"/>
<dbReference type="SUPFAM" id="SSF56784">
    <property type="entry name" value="HAD-like"/>
    <property type="match status" value="1"/>
</dbReference>
<dbReference type="STRING" id="1122155.SAMN02745158_02046"/>
<dbReference type="Pfam" id="PF08282">
    <property type="entry name" value="Hydrolase_3"/>
    <property type="match status" value="1"/>
</dbReference>
<dbReference type="Proteomes" id="UP000184245">
    <property type="component" value="Unassembled WGS sequence"/>
</dbReference>
<dbReference type="GO" id="GO:0005829">
    <property type="term" value="C:cytosol"/>
    <property type="evidence" value="ECO:0007669"/>
    <property type="project" value="TreeGrafter"/>
</dbReference>
<dbReference type="PROSITE" id="PS01229">
    <property type="entry name" value="COF_2"/>
    <property type="match status" value="1"/>
</dbReference>
<protein>
    <recommendedName>
        <fullName evidence="3">Haloacid dehalogenase-like hydrolase</fullName>
    </recommendedName>
</protein>
<dbReference type="InterPro" id="IPR036412">
    <property type="entry name" value="HAD-like_sf"/>
</dbReference>
<dbReference type="CDD" id="cd07516">
    <property type="entry name" value="HAD_Pase"/>
    <property type="match status" value="1"/>
</dbReference>
<gene>
    <name evidence="1" type="ORF">SAMN02745158_02046</name>
</gene>
<evidence type="ECO:0000313" key="1">
    <source>
        <dbReference type="EMBL" id="SHE94983.1"/>
    </source>
</evidence>
<dbReference type="EMBL" id="FQVI01000009">
    <property type="protein sequence ID" value="SHE94983.1"/>
    <property type="molecule type" value="Genomic_DNA"/>
</dbReference>
<accession>A0A1M4XNY6</accession>
<dbReference type="GO" id="GO:0016791">
    <property type="term" value="F:phosphatase activity"/>
    <property type="evidence" value="ECO:0007669"/>
    <property type="project" value="TreeGrafter"/>
</dbReference>
<dbReference type="PROSITE" id="PS01228">
    <property type="entry name" value="COF_1"/>
    <property type="match status" value="1"/>
</dbReference>
<dbReference type="GO" id="GO:0000287">
    <property type="term" value="F:magnesium ion binding"/>
    <property type="evidence" value="ECO:0007669"/>
    <property type="project" value="TreeGrafter"/>
</dbReference>
<dbReference type="Gene3D" id="3.30.1240.10">
    <property type="match status" value="1"/>
</dbReference>
<name>A0A1M4XNY6_9CLOT</name>
<reference evidence="1 2" key="1">
    <citation type="submission" date="2016-11" db="EMBL/GenBank/DDBJ databases">
        <authorList>
            <person name="Jaros S."/>
            <person name="Januszkiewicz K."/>
            <person name="Wedrychowicz H."/>
        </authorList>
    </citation>
    <scope>NUCLEOTIDE SEQUENCE [LARGE SCALE GENOMIC DNA]</scope>
    <source>
        <strain evidence="1 2">DSM 17459</strain>
    </source>
</reference>
<sequence>MNRKGETRQVKLIAMDIDGTLLNSHKQLMPKTKEILEKASAQGIHVVAATGRAFTALPSAVSKWGIMEYVITSNGSSLFSLKDQMRIYGRDMERRTVEELAGLLFSCPCPVEVFIEGQAYAPQSYVENPGAYRVSPESAAYVQKTRKPVKDIKGFIRENLDRIEGMDLVVSDPELKRELRSRAEQIPNLYVTSSLDRYLEFGPAGAGKGRTLEELLGRLGLKKEHMIAFGDGENDREMLEAAGLGVAMANGNPELKAAADTVTASNDEEGIWEILKEYL</sequence>